<proteinExistence type="predicted"/>
<keyword evidence="2" id="KW-1185">Reference proteome</keyword>
<comment type="caution">
    <text evidence="1">The sequence shown here is derived from an EMBL/GenBank/DDBJ whole genome shotgun (WGS) entry which is preliminary data.</text>
</comment>
<dbReference type="RefSeq" id="WP_139201429.1">
    <property type="nucleotide sequence ID" value="NZ_FOFM01000010.1"/>
</dbReference>
<organism evidence="1 2">
    <name type="scientific">Pseudovibrio axinellae</name>
    <dbReference type="NCBI Taxonomy" id="989403"/>
    <lineage>
        <taxon>Bacteria</taxon>
        <taxon>Pseudomonadati</taxon>
        <taxon>Pseudomonadota</taxon>
        <taxon>Alphaproteobacteria</taxon>
        <taxon>Hyphomicrobiales</taxon>
        <taxon>Stappiaceae</taxon>
        <taxon>Pseudovibrio</taxon>
    </lineage>
</organism>
<protein>
    <submittedName>
        <fullName evidence="1">Uncharacterized protein</fullName>
    </submittedName>
</protein>
<accession>A0A165XEF6</accession>
<dbReference type="EMBL" id="LMCB01000030">
    <property type="protein sequence ID" value="KZL17629.1"/>
    <property type="molecule type" value="Genomic_DNA"/>
</dbReference>
<reference evidence="1 2" key="1">
    <citation type="journal article" date="2016" name="Front. Microbiol.">
        <title>Comparative Genomic Analysis Reveals a Diverse Repertoire of Genes Involved in Prokaryote-Eukaryote Interactions within the Pseudovibrio Genus.</title>
        <authorList>
            <person name="Romano S."/>
            <person name="Fernandez-Guerra A."/>
            <person name="Reen F.J."/>
            <person name="Glockner F.O."/>
            <person name="Crowley S.P."/>
            <person name="O'Sullivan O."/>
            <person name="Cotter P.D."/>
            <person name="Adams C."/>
            <person name="Dobson A.D."/>
            <person name="O'Gara F."/>
        </authorList>
    </citation>
    <scope>NUCLEOTIDE SEQUENCE [LARGE SCALE GENOMIC DNA]</scope>
    <source>
        <strain evidence="1 2">Ad2</strain>
    </source>
</reference>
<dbReference type="STRING" id="989403.SAMN05421798_110117"/>
<dbReference type="PATRIC" id="fig|989403.3.peg.3180"/>
<name>A0A165XEF6_9HYPH</name>
<sequence length="199" mass="23070">MSCAIRIERIVSNFSNLGGGWREQRNYVLNRMPTAEYEWLDSKLLQAKDGPFYRFLGWDGRSHNKPEIARHSIDLAFAGARFDVPMKDGSKIAAWGQLWQVAGPQEPERIAVGLSTEEDLRGCFCFVGGYEVHAVEFQKLIDEYKERTGGVVYDYRTLQDAWHFRKCWNNDRKKVSYLNRKCEALKRQMVLQAVKKEAV</sequence>
<dbReference type="AlphaFoldDB" id="A0A165XEF6"/>
<evidence type="ECO:0000313" key="2">
    <source>
        <dbReference type="Proteomes" id="UP000076577"/>
    </source>
</evidence>
<gene>
    <name evidence="1" type="ORF">PsAD2_02965</name>
</gene>
<evidence type="ECO:0000313" key="1">
    <source>
        <dbReference type="EMBL" id="KZL17629.1"/>
    </source>
</evidence>
<dbReference type="Proteomes" id="UP000076577">
    <property type="component" value="Unassembled WGS sequence"/>
</dbReference>
<dbReference type="OrthoDB" id="9810303at2"/>